<dbReference type="RefSeq" id="WP_116022501.1">
    <property type="nucleotide sequence ID" value="NZ_QTTT01000001.1"/>
</dbReference>
<dbReference type="Pfam" id="PF00899">
    <property type="entry name" value="ThiF"/>
    <property type="match status" value="1"/>
</dbReference>
<dbReference type="EMBL" id="QTTT01000001">
    <property type="protein sequence ID" value="REE96926.1"/>
    <property type="molecule type" value="Genomic_DNA"/>
</dbReference>
<dbReference type="GO" id="GO:0008641">
    <property type="term" value="F:ubiquitin-like modifier activating enzyme activity"/>
    <property type="evidence" value="ECO:0007669"/>
    <property type="project" value="InterPro"/>
</dbReference>
<dbReference type="InterPro" id="IPR045886">
    <property type="entry name" value="ThiF/MoeB/HesA"/>
</dbReference>
<gene>
    <name evidence="2" type="ORF">DFJ69_2379</name>
</gene>
<protein>
    <submittedName>
        <fullName evidence="2">ThiF family protein</fullName>
    </submittedName>
</protein>
<dbReference type="InterPro" id="IPR035985">
    <property type="entry name" value="Ubiquitin-activating_enz"/>
</dbReference>
<evidence type="ECO:0000259" key="1">
    <source>
        <dbReference type="Pfam" id="PF00899"/>
    </source>
</evidence>
<dbReference type="GO" id="GO:0016779">
    <property type="term" value="F:nucleotidyltransferase activity"/>
    <property type="evidence" value="ECO:0007669"/>
    <property type="project" value="TreeGrafter"/>
</dbReference>
<sequence length="407" mass="43597">MAESTAPHPRHLVFTDAALAVIGRPGGAVPLQLAMTPRDRGDLGVVEGAPGVDVLVLPAAPADGRIPDEPGPLVVCWPEDGGIRAHRVPSGERIDTTTLPADADVLERVHGILETDVLGERTVAVLGLGSGGSFIVRELAKAGVGRFLLLDHDRLEIGNISRHECGLPDVGRLKVNAMRDLVRRHHPAARVVTSDLRIGGDTRGAVRELLARLDVDLVICATDNRESRLLVNRLCLEEGLPLILGGVYRRAYGGIVQRVVPGLTPCYQCFVQALPEQAADNEVSSDEDAARISYTDRRVAPQPGLSTDIIPVALHMTKLALVELLAGRSPTFTGLAADLVAPLHQWINRRELAHAGLEPMGVSIDRMAVLRWYGVFLPALDDCAHCGPGALRDLGDPTPEDEQLFAS</sequence>
<evidence type="ECO:0000313" key="2">
    <source>
        <dbReference type="EMBL" id="REE96926.1"/>
    </source>
</evidence>
<accession>A0A3D9SLW7</accession>
<dbReference type="GO" id="GO:0005737">
    <property type="term" value="C:cytoplasm"/>
    <property type="evidence" value="ECO:0007669"/>
    <property type="project" value="TreeGrafter"/>
</dbReference>
<feature type="domain" description="THIF-type NAD/FAD binding fold" evidence="1">
    <location>
        <begin position="115"/>
        <end position="282"/>
    </location>
</feature>
<organism evidence="2 3">
    <name type="scientific">Thermomonospora umbrina</name>
    <dbReference type="NCBI Taxonomy" id="111806"/>
    <lineage>
        <taxon>Bacteria</taxon>
        <taxon>Bacillati</taxon>
        <taxon>Actinomycetota</taxon>
        <taxon>Actinomycetes</taxon>
        <taxon>Streptosporangiales</taxon>
        <taxon>Thermomonosporaceae</taxon>
        <taxon>Thermomonospora</taxon>
    </lineage>
</organism>
<reference evidence="2 3" key="1">
    <citation type="submission" date="2018-08" db="EMBL/GenBank/DDBJ databases">
        <title>Sequencing the genomes of 1000 actinobacteria strains.</title>
        <authorList>
            <person name="Klenk H.-P."/>
        </authorList>
    </citation>
    <scope>NUCLEOTIDE SEQUENCE [LARGE SCALE GENOMIC DNA]</scope>
    <source>
        <strain evidence="2 3">DSM 43927</strain>
    </source>
</reference>
<evidence type="ECO:0000313" key="3">
    <source>
        <dbReference type="Proteomes" id="UP000256661"/>
    </source>
</evidence>
<dbReference type="OrthoDB" id="9204719at2"/>
<dbReference type="SUPFAM" id="SSF69572">
    <property type="entry name" value="Activating enzymes of the ubiquitin-like proteins"/>
    <property type="match status" value="1"/>
</dbReference>
<comment type="caution">
    <text evidence="2">The sequence shown here is derived from an EMBL/GenBank/DDBJ whole genome shotgun (WGS) entry which is preliminary data.</text>
</comment>
<dbReference type="AlphaFoldDB" id="A0A3D9SLW7"/>
<dbReference type="Proteomes" id="UP000256661">
    <property type="component" value="Unassembled WGS sequence"/>
</dbReference>
<name>A0A3D9SLW7_9ACTN</name>
<dbReference type="PANTHER" id="PTHR10953">
    <property type="entry name" value="UBIQUITIN-ACTIVATING ENZYME E1"/>
    <property type="match status" value="1"/>
</dbReference>
<dbReference type="Gene3D" id="3.40.50.720">
    <property type="entry name" value="NAD(P)-binding Rossmann-like Domain"/>
    <property type="match status" value="1"/>
</dbReference>
<dbReference type="PANTHER" id="PTHR10953:SF102">
    <property type="entry name" value="ADENYLYLTRANSFERASE AND SULFURTRANSFERASE MOCS3"/>
    <property type="match status" value="1"/>
</dbReference>
<dbReference type="GO" id="GO:0004792">
    <property type="term" value="F:thiosulfate-cyanide sulfurtransferase activity"/>
    <property type="evidence" value="ECO:0007669"/>
    <property type="project" value="TreeGrafter"/>
</dbReference>
<proteinExistence type="predicted"/>
<dbReference type="InterPro" id="IPR000594">
    <property type="entry name" value="ThiF_NAD_FAD-bd"/>
</dbReference>
<dbReference type="GO" id="GO:0032446">
    <property type="term" value="P:protein modification by small protein conjugation"/>
    <property type="evidence" value="ECO:0007669"/>
    <property type="project" value="TreeGrafter"/>
</dbReference>
<keyword evidence="3" id="KW-1185">Reference proteome</keyword>